<evidence type="ECO:0008006" key="4">
    <source>
        <dbReference type="Google" id="ProtNLM"/>
    </source>
</evidence>
<dbReference type="GeneID" id="14693476"/>
<feature type="signal peptide" evidence="1">
    <location>
        <begin position="1"/>
        <end position="22"/>
    </location>
</feature>
<gene>
    <name evidence="2" type="ORF">PCYB_111320</name>
</gene>
<evidence type="ECO:0000313" key="3">
    <source>
        <dbReference type="Proteomes" id="UP000006319"/>
    </source>
</evidence>
<protein>
    <recommendedName>
        <fullName evidence="4">CYIR protein</fullName>
    </recommendedName>
</protein>
<name>K6UDS5_PLACD</name>
<dbReference type="VEuPathDB" id="PlasmoDB:PCYB_111320"/>
<dbReference type="KEGG" id="pcy:PCYB_111320"/>
<dbReference type="OrthoDB" id="384313at2759"/>
<dbReference type="RefSeq" id="XP_004223058.1">
    <property type="nucleotide sequence ID" value="XM_004223010.1"/>
</dbReference>
<evidence type="ECO:0000256" key="1">
    <source>
        <dbReference type="SAM" id="SignalP"/>
    </source>
</evidence>
<dbReference type="Proteomes" id="UP000006319">
    <property type="component" value="Chromosome 11"/>
</dbReference>
<dbReference type="OMA" id="SCKTCIK"/>
<keyword evidence="3" id="KW-1185">Reference proteome</keyword>
<dbReference type="AlphaFoldDB" id="K6UDS5"/>
<proteinExistence type="predicted"/>
<reference evidence="2 3" key="1">
    <citation type="journal article" date="2012" name="Nat. Genet.">
        <title>Plasmodium cynomolgi genome sequences provide insight into Plasmodium vivax and the monkey malaria clade.</title>
        <authorList>
            <person name="Tachibana S."/>
            <person name="Sullivan S.A."/>
            <person name="Kawai S."/>
            <person name="Nakamura S."/>
            <person name="Kim H.R."/>
            <person name="Goto N."/>
            <person name="Arisue N."/>
            <person name="Palacpac N.M.Q."/>
            <person name="Honma H."/>
            <person name="Yagi M."/>
            <person name="Tougan T."/>
            <person name="Katakai Y."/>
            <person name="Kaneko O."/>
            <person name="Mita T."/>
            <person name="Kita K."/>
            <person name="Yasutomi Y."/>
            <person name="Sutton P.L."/>
            <person name="Shakhbatyan R."/>
            <person name="Horii T."/>
            <person name="Yasunaga T."/>
            <person name="Barnwell J.W."/>
            <person name="Escalante A.A."/>
            <person name="Carlton J.M."/>
            <person name="Tanabe K."/>
        </authorList>
    </citation>
    <scope>NUCLEOTIDE SEQUENCE [LARGE SCALE GENOMIC DNA]</scope>
    <source>
        <strain evidence="2 3">B</strain>
    </source>
</reference>
<dbReference type="PhylomeDB" id="K6UDS5"/>
<dbReference type="EMBL" id="DF157103">
    <property type="protein sequence ID" value="GAB67111.1"/>
    <property type="molecule type" value="Genomic_DNA"/>
</dbReference>
<keyword evidence="1" id="KW-0732">Signal</keyword>
<accession>K6UDS5</accession>
<evidence type="ECO:0000313" key="2">
    <source>
        <dbReference type="EMBL" id="GAB67111.1"/>
    </source>
</evidence>
<organism evidence="2 3">
    <name type="scientific">Plasmodium cynomolgi (strain B)</name>
    <dbReference type="NCBI Taxonomy" id="1120755"/>
    <lineage>
        <taxon>Eukaryota</taxon>
        <taxon>Sar</taxon>
        <taxon>Alveolata</taxon>
        <taxon>Apicomplexa</taxon>
        <taxon>Aconoidasida</taxon>
        <taxon>Haemosporida</taxon>
        <taxon>Plasmodiidae</taxon>
        <taxon>Plasmodium</taxon>
        <taxon>Plasmodium (Plasmodium)</taxon>
    </lineage>
</organism>
<dbReference type="eggNOG" id="ENOG502QXJD">
    <property type="taxonomic scope" value="Eukaryota"/>
</dbReference>
<sequence length="346" mass="40605">MRRVRETLLIIYSALLPPLVLIPPVLKTNCVHVGSDYLHVGNDYPHGGKDYLRDLLKMGIFEKNSTKIKKEVFENINRTHETYSSCKTCIKLIQLIGKIIQKKREPYVDIAIEDTLETNLCDSNLWHEYFNYDELLYSEHVLEYCNATLKLIRDSIEQHIYQFYNKEELFYRRVCLHINPLCKTAIEEERINLSTDSKVKLIYQLYCDYLSGEENYSQTSQGVPYKKIESADSSNLTLKRSDYALVQSEIRTMQQKKLADDFAGRKLRLLRISELDDDVLEVFLLMKQQDVFKFLFYCQSCEDPILEVKIKIQDISDNVDAILKGSYQDDLITNDSQFLLYKRFST</sequence>
<feature type="chain" id="PRO_5003898357" description="CYIR protein" evidence="1">
    <location>
        <begin position="23"/>
        <end position="346"/>
    </location>
</feature>